<sequence length="396" mass="47742">MLECGMTLQDLFDEVRDMEISDMSAFAHVLSYFEEINEETECFMRMLGNKFDNATITWEQPLYQQSNRLTRTLKDPDNFDKLTYKTGPMTKDEVELIEENWHKFMERFNIPDKLICLARWKNKELNQYLPQEKARIYTIAYLARGLERTLHQVYQHIVTYYGGCNRGQYTEDEKKVIDICFHHCPKNAAVILSAVLARQPRGIYKRIHFATNGKPPKHKIRWNLELVSKFVKLLMKYTGEPLEGLKNKKIDKSVWLKLQNDFDKQYEYLQYIWNVILHCQLFVKCTFTLRQLKRKVFKVLRSSPFKIWRDIRWKEVVAKFPDGFTHYYLYWVTIRVIRHKSYSKIPLQELVDYGLEKTRLKNYNNRRYCKLKTLILNSKGNLEEKYYENKLKVTYF</sequence>
<accession>A0ABN8EDL5</accession>
<gene>
    <name evidence="1" type="ORF">CHILSU_LOCUS8589</name>
</gene>
<dbReference type="EMBL" id="OU963897">
    <property type="protein sequence ID" value="CAH0690571.1"/>
    <property type="molecule type" value="Genomic_DNA"/>
</dbReference>
<proteinExistence type="predicted"/>
<organism evidence="1 2">
    <name type="scientific">Chilo suppressalis</name>
    <name type="common">Asiatic rice borer moth</name>
    <dbReference type="NCBI Taxonomy" id="168631"/>
    <lineage>
        <taxon>Eukaryota</taxon>
        <taxon>Metazoa</taxon>
        <taxon>Ecdysozoa</taxon>
        <taxon>Arthropoda</taxon>
        <taxon>Hexapoda</taxon>
        <taxon>Insecta</taxon>
        <taxon>Pterygota</taxon>
        <taxon>Neoptera</taxon>
        <taxon>Endopterygota</taxon>
        <taxon>Lepidoptera</taxon>
        <taxon>Glossata</taxon>
        <taxon>Ditrysia</taxon>
        <taxon>Pyraloidea</taxon>
        <taxon>Crambidae</taxon>
        <taxon>Crambinae</taxon>
        <taxon>Chilo</taxon>
    </lineage>
</organism>
<protein>
    <submittedName>
        <fullName evidence="1">Uncharacterized protein</fullName>
    </submittedName>
</protein>
<evidence type="ECO:0000313" key="1">
    <source>
        <dbReference type="EMBL" id="CAH0690571.1"/>
    </source>
</evidence>
<name>A0ABN8EDL5_CHISP</name>
<dbReference type="Proteomes" id="UP001153292">
    <property type="component" value="Chromosome 4"/>
</dbReference>
<evidence type="ECO:0000313" key="2">
    <source>
        <dbReference type="Proteomes" id="UP001153292"/>
    </source>
</evidence>
<reference evidence="1" key="1">
    <citation type="submission" date="2021-12" db="EMBL/GenBank/DDBJ databases">
        <authorList>
            <person name="King R."/>
        </authorList>
    </citation>
    <scope>NUCLEOTIDE SEQUENCE</scope>
</reference>
<keyword evidence="2" id="KW-1185">Reference proteome</keyword>